<reference evidence="2" key="1">
    <citation type="submission" date="2017-10" db="EMBL/GenBank/DDBJ databases">
        <title>Rapid genome shrinkage in a self-fertile nematode reveals novel sperm competition proteins.</title>
        <authorList>
            <person name="Yin D."/>
            <person name="Schwarz E.M."/>
            <person name="Thomas C.G."/>
            <person name="Felde R.L."/>
            <person name="Korf I.F."/>
            <person name="Cutter A.D."/>
            <person name="Schartner C.M."/>
            <person name="Ralston E.J."/>
            <person name="Meyer B.J."/>
            <person name="Haag E.S."/>
        </authorList>
    </citation>
    <scope>NUCLEOTIDE SEQUENCE [LARGE SCALE GENOMIC DNA]</scope>
    <source>
        <strain evidence="2">JU1422</strain>
    </source>
</reference>
<dbReference type="EMBL" id="PDUG01000001">
    <property type="protein sequence ID" value="PIC55287.1"/>
    <property type="molecule type" value="Genomic_DNA"/>
</dbReference>
<dbReference type="PANTHER" id="PTHR21503">
    <property type="entry name" value="F-BOX-CONTAINING HYPOTHETICAL PROTEIN C.ELEGANS"/>
    <property type="match status" value="1"/>
</dbReference>
<evidence type="ECO:0000313" key="2">
    <source>
        <dbReference type="Proteomes" id="UP000230233"/>
    </source>
</evidence>
<name>A0A2G5VUG7_9PELO</name>
<dbReference type="AlphaFoldDB" id="A0A2G5VUG7"/>
<evidence type="ECO:0008006" key="3">
    <source>
        <dbReference type="Google" id="ProtNLM"/>
    </source>
</evidence>
<organism evidence="1 2">
    <name type="scientific">Caenorhabditis nigoni</name>
    <dbReference type="NCBI Taxonomy" id="1611254"/>
    <lineage>
        <taxon>Eukaryota</taxon>
        <taxon>Metazoa</taxon>
        <taxon>Ecdysozoa</taxon>
        <taxon>Nematoda</taxon>
        <taxon>Chromadorea</taxon>
        <taxon>Rhabditida</taxon>
        <taxon>Rhabditina</taxon>
        <taxon>Rhabditomorpha</taxon>
        <taxon>Rhabditoidea</taxon>
        <taxon>Rhabditidae</taxon>
        <taxon>Peloderinae</taxon>
        <taxon>Caenorhabditis</taxon>
    </lineage>
</organism>
<keyword evidence="2" id="KW-1185">Reference proteome</keyword>
<protein>
    <recommendedName>
        <fullName evidence="3">DUF38 domain-containing protein</fullName>
    </recommendedName>
</protein>
<sequence length="209" mass="24044">MLSFASKNVKKIIKSSQITRFKSISSIVYNYFLMGPEMVYIPSKTKRDFIMGMKNRNFLNNTCFPLNVSGKIIAFELCTRYRCPVASYQLDDKESVLESIHNYFLDLFGSSVEYHLKAGYGWRDNDDRIPNLQNLSVCSIRNSRFANMTNLQNFLASNLVSKRIYMVDKGEDSFDPESKFYQTESIEGELSASATLRHFQGRQAVVTCH</sequence>
<evidence type="ECO:0000313" key="1">
    <source>
        <dbReference type="EMBL" id="PIC55287.1"/>
    </source>
</evidence>
<accession>A0A2G5VUG7</accession>
<proteinExistence type="predicted"/>
<gene>
    <name evidence="1" type="primary">Cnig_chr_I.g626</name>
    <name evidence="1" type="ORF">B9Z55_000626</name>
</gene>
<dbReference type="Proteomes" id="UP000230233">
    <property type="component" value="Chromosome I"/>
</dbReference>
<comment type="caution">
    <text evidence="1">The sequence shown here is derived from an EMBL/GenBank/DDBJ whole genome shotgun (WGS) entry which is preliminary data.</text>
</comment>
<dbReference type="PANTHER" id="PTHR21503:SF8">
    <property type="entry name" value="F-BOX ASSOCIATED DOMAIN-CONTAINING PROTEIN-RELATED"/>
    <property type="match status" value="1"/>
</dbReference>